<name>A0A1I3JNE8_9EURY</name>
<feature type="compositionally biased region" description="Basic and acidic residues" evidence="1">
    <location>
        <begin position="130"/>
        <end position="139"/>
    </location>
</feature>
<dbReference type="GeneID" id="14209056"/>
<sequence length="155" mass="17489">MTDRYVVNVGNTKERLRTVRCPIPGCGAQYGVDYRQFASHLRTHDADELGDDPTPISAPTDRRVATDGGVIEPSTDTDLEVFVPKHAKKRVYHTDRGCRYLPDDNEDVQHWPLETAESWGLRECKCCQDDEKRHPRDEPTLAQRVNCNHGGGDGD</sequence>
<reference evidence="2 3" key="1">
    <citation type="submission" date="2016-10" db="EMBL/GenBank/DDBJ databases">
        <authorList>
            <person name="de Groot N.N."/>
        </authorList>
    </citation>
    <scope>NUCLEOTIDE SEQUENCE [LARGE SCALE GENOMIC DNA]</scope>
    <source>
        <strain evidence="2 3">SP2</strain>
    </source>
</reference>
<proteinExistence type="predicted"/>
<accession>A0A1I3JNE8</accession>
<organism evidence="2 3">
    <name type="scientific">Natronobacterium gregoryi</name>
    <dbReference type="NCBI Taxonomy" id="44930"/>
    <lineage>
        <taxon>Archaea</taxon>
        <taxon>Methanobacteriati</taxon>
        <taxon>Methanobacteriota</taxon>
        <taxon>Stenosarchaea group</taxon>
        <taxon>Halobacteria</taxon>
        <taxon>Halobacteriales</taxon>
        <taxon>Natrialbaceae</taxon>
        <taxon>Natronobacterium</taxon>
    </lineage>
</organism>
<evidence type="ECO:0000256" key="1">
    <source>
        <dbReference type="SAM" id="MobiDB-lite"/>
    </source>
</evidence>
<feature type="region of interest" description="Disordered" evidence="1">
    <location>
        <begin position="45"/>
        <end position="72"/>
    </location>
</feature>
<protein>
    <recommendedName>
        <fullName evidence="4">C2H2-type domain-containing protein</fullName>
    </recommendedName>
</protein>
<evidence type="ECO:0008006" key="4">
    <source>
        <dbReference type="Google" id="ProtNLM"/>
    </source>
</evidence>
<dbReference type="RefSeq" id="WP_005577830.1">
    <property type="nucleotide sequence ID" value="NZ_FORO01000002.1"/>
</dbReference>
<evidence type="ECO:0000313" key="2">
    <source>
        <dbReference type="EMBL" id="SFI61773.1"/>
    </source>
</evidence>
<evidence type="ECO:0000313" key="3">
    <source>
        <dbReference type="Proteomes" id="UP000182829"/>
    </source>
</evidence>
<dbReference type="AlphaFoldDB" id="A0A1I3JNE8"/>
<dbReference type="EMBL" id="FORO01000002">
    <property type="protein sequence ID" value="SFI61773.1"/>
    <property type="molecule type" value="Genomic_DNA"/>
</dbReference>
<dbReference type="OrthoDB" id="250863at2157"/>
<feature type="region of interest" description="Disordered" evidence="1">
    <location>
        <begin position="130"/>
        <end position="155"/>
    </location>
</feature>
<dbReference type="Proteomes" id="UP000182829">
    <property type="component" value="Unassembled WGS sequence"/>
</dbReference>
<gene>
    <name evidence="2" type="ORF">SAMN05443661_102188</name>
</gene>